<evidence type="ECO:0000313" key="11">
    <source>
        <dbReference type="Proteomes" id="UP000754644"/>
    </source>
</evidence>
<gene>
    <name evidence="9 10" type="primary">argJ</name>
    <name evidence="10" type="ORF">HQ497_00050</name>
</gene>
<evidence type="ECO:0000256" key="5">
    <source>
        <dbReference type="ARBA" id="ARBA00022679"/>
    </source>
</evidence>
<feature type="binding site" evidence="9">
    <location>
        <position position="151"/>
    </location>
    <ligand>
        <name>substrate</name>
    </ligand>
</feature>
<dbReference type="Gene3D" id="3.60.70.12">
    <property type="entry name" value="L-amino peptidase D-ALA esterase/amidase"/>
    <property type="match status" value="1"/>
</dbReference>
<dbReference type="NCBIfam" id="NF003802">
    <property type="entry name" value="PRK05388.1"/>
    <property type="match status" value="1"/>
</dbReference>
<comment type="pathway">
    <text evidence="9">Amino-acid biosynthesis; L-arginine biosynthesis; N(2)-acetyl-L-ornithine from L-glutamate: step 1/4.</text>
</comment>
<dbReference type="Gene3D" id="3.10.20.340">
    <property type="entry name" value="ArgJ beta chain, C-terminal domain"/>
    <property type="match status" value="1"/>
</dbReference>
<comment type="subcellular location">
    <subcellularLocation>
        <location evidence="9">Cytoplasm</location>
    </subcellularLocation>
</comment>
<keyword evidence="5 9" id="KW-0808">Transferase</keyword>
<evidence type="ECO:0000256" key="7">
    <source>
        <dbReference type="ARBA" id="ARBA00023315"/>
    </source>
</evidence>
<feature type="binding site" evidence="9">
    <location>
        <position position="188"/>
    </location>
    <ligand>
        <name>substrate</name>
    </ligand>
</feature>
<dbReference type="AlphaFoldDB" id="A0A972VWA6"/>
<dbReference type="EMBL" id="JABMOJ010000003">
    <property type="protein sequence ID" value="NQV63727.1"/>
    <property type="molecule type" value="Genomic_DNA"/>
</dbReference>
<dbReference type="FunFam" id="3.60.70.12:FF:000001">
    <property type="entry name" value="Arginine biosynthesis bifunctional protein ArgJ, chloroplastic"/>
    <property type="match status" value="1"/>
</dbReference>
<feature type="site" description="Cleavage; by autolysis" evidence="9">
    <location>
        <begin position="187"/>
        <end position="188"/>
    </location>
</feature>
<dbReference type="PANTHER" id="PTHR23100:SF0">
    <property type="entry name" value="ARGININE BIOSYNTHESIS BIFUNCTIONAL PROTEIN ARGJ, MITOCHONDRIAL"/>
    <property type="match status" value="1"/>
</dbReference>
<keyword evidence="9" id="KW-0963">Cytoplasm</keyword>
<comment type="caution">
    <text evidence="10">The sequence shown here is derived from an EMBL/GenBank/DDBJ whole genome shotgun (WGS) entry which is preliminary data.</text>
</comment>
<dbReference type="CDD" id="cd02152">
    <property type="entry name" value="OAT"/>
    <property type="match status" value="1"/>
</dbReference>
<comment type="catalytic activity">
    <reaction evidence="8 9">
        <text>N(2)-acetyl-L-ornithine + L-glutamate = N-acetyl-L-glutamate + L-ornithine</text>
        <dbReference type="Rhea" id="RHEA:15349"/>
        <dbReference type="ChEBI" id="CHEBI:29985"/>
        <dbReference type="ChEBI" id="CHEBI:44337"/>
        <dbReference type="ChEBI" id="CHEBI:46911"/>
        <dbReference type="ChEBI" id="CHEBI:57805"/>
        <dbReference type="EC" id="2.3.1.35"/>
    </reaction>
</comment>
<feature type="binding site" evidence="9">
    <location>
        <position position="396"/>
    </location>
    <ligand>
        <name>substrate</name>
    </ligand>
</feature>
<evidence type="ECO:0000256" key="1">
    <source>
        <dbReference type="ARBA" id="ARBA00006774"/>
    </source>
</evidence>
<dbReference type="HAMAP" id="MF_01106">
    <property type="entry name" value="ArgJ"/>
    <property type="match status" value="1"/>
</dbReference>
<dbReference type="FunFam" id="3.10.20.340:FF:000001">
    <property type="entry name" value="Arginine biosynthesis bifunctional protein ArgJ, chloroplastic"/>
    <property type="match status" value="1"/>
</dbReference>
<dbReference type="EC" id="2.3.1.35" evidence="9"/>
<sequence>MPVGNNNTEFNSVAGVRLASICCGIKRDKDDLVLLEFAEGSHTVGMFTRNLFAAAPVIVGKRHLQASSPRYFLINSGNANAGVGDAGLMDALACCKALASLTGVPEAAVLPFSTGVIGERLPVGKIVSGLERIVAQLDSEHWLLAAKGIMTTDTRPKIATRQVEIQGKIVTITGITKGAGMIQPNMATMLSYVATDIGASTTTLQQCLGLAVNQSFNRITVDSDTSTNDSSMLTATGLSGVNVDEDPVALSIFQGLLDEVCLELAQGIIRDAEGATKFVAVVVNNGASSADCLDVAYAIANSPLMKTAIHASDANWGRIVMAVGKAGVDLDINKLDIYLGDTQLMSAGQKQATYTEAQGAAVMAEEEITITIDLNAGEHSETVWTCDLSQEYVRINADYRS</sequence>
<dbReference type="Pfam" id="PF01960">
    <property type="entry name" value="ArgJ"/>
    <property type="match status" value="1"/>
</dbReference>
<feature type="binding site" evidence="9">
    <location>
        <position position="401"/>
    </location>
    <ligand>
        <name>substrate</name>
    </ligand>
</feature>
<dbReference type="InterPro" id="IPR042195">
    <property type="entry name" value="ArgJ_beta_C"/>
</dbReference>
<feature type="chain" id="PRO_5038178675" description="Arginine biosynthesis bifunctional protein ArgJ beta chain" evidence="9">
    <location>
        <begin position="188"/>
        <end position="401"/>
    </location>
</feature>
<feature type="site" description="Involved in the stabilization of negative charge on the oxyanion by the formation of the oxyanion hole" evidence="9">
    <location>
        <position position="114"/>
    </location>
</feature>
<dbReference type="GO" id="GO:0006526">
    <property type="term" value="P:L-arginine biosynthetic process"/>
    <property type="evidence" value="ECO:0007669"/>
    <property type="project" value="UniProtKB-UniRule"/>
</dbReference>
<dbReference type="Proteomes" id="UP000754644">
    <property type="component" value="Unassembled WGS sequence"/>
</dbReference>
<dbReference type="InterPro" id="IPR016117">
    <property type="entry name" value="ArgJ-like_dom_sf"/>
</dbReference>
<protein>
    <recommendedName>
        <fullName evidence="9">Arginine biosynthesis bifunctional protein ArgJ</fullName>
    </recommendedName>
    <domain>
        <recommendedName>
            <fullName evidence="9">Glutamate N-acetyltransferase</fullName>
            <ecNumber evidence="9">2.3.1.35</ecNumber>
        </recommendedName>
        <alternativeName>
            <fullName evidence="9">Ornithine acetyltransferase</fullName>
            <shortName evidence="9">OATase</shortName>
        </alternativeName>
        <alternativeName>
            <fullName evidence="9">Ornithine transacetylase</fullName>
        </alternativeName>
    </domain>
    <domain>
        <recommendedName>
            <fullName evidence="9">Amino-acid acetyltransferase</fullName>
            <ecNumber evidence="9">2.3.1.1</ecNumber>
        </recommendedName>
        <alternativeName>
            <fullName evidence="9">N-acetylglutamate synthase</fullName>
            <shortName evidence="9">AGSase</shortName>
        </alternativeName>
    </domain>
    <component>
        <recommendedName>
            <fullName evidence="9">Arginine biosynthesis bifunctional protein ArgJ alpha chain</fullName>
        </recommendedName>
    </component>
    <component>
        <recommendedName>
            <fullName evidence="9">Arginine biosynthesis bifunctional protein ArgJ beta chain</fullName>
        </recommendedName>
    </component>
</protein>
<dbReference type="SUPFAM" id="SSF56266">
    <property type="entry name" value="DmpA/ArgJ-like"/>
    <property type="match status" value="1"/>
</dbReference>
<evidence type="ECO:0000256" key="4">
    <source>
        <dbReference type="ARBA" id="ARBA00022605"/>
    </source>
</evidence>
<feature type="chain" id="PRO_5038178676" description="Arginine biosynthesis bifunctional protein ArgJ alpha chain" evidence="9">
    <location>
        <begin position="1"/>
        <end position="187"/>
    </location>
</feature>
<dbReference type="PANTHER" id="PTHR23100">
    <property type="entry name" value="ARGININE BIOSYNTHESIS BIFUNCTIONAL PROTEIN ARGJ"/>
    <property type="match status" value="1"/>
</dbReference>
<evidence type="ECO:0000256" key="2">
    <source>
        <dbReference type="ARBA" id="ARBA00011475"/>
    </source>
</evidence>
<reference evidence="10" key="1">
    <citation type="submission" date="2020-05" db="EMBL/GenBank/DDBJ databases">
        <title>Sulfur intermediates as new biogeochemical hubs in an aquatic model microbial ecosystem.</title>
        <authorList>
            <person name="Vigneron A."/>
        </authorList>
    </citation>
    <scope>NUCLEOTIDE SEQUENCE</scope>
    <source>
        <strain evidence="10">Bin.250</strain>
    </source>
</reference>
<feature type="binding site" evidence="9">
    <location>
        <position position="273"/>
    </location>
    <ligand>
        <name>substrate</name>
    </ligand>
</feature>
<organism evidence="10 11">
    <name type="scientific">SAR86 cluster bacterium</name>
    <dbReference type="NCBI Taxonomy" id="2030880"/>
    <lineage>
        <taxon>Bacteria</taxon>
        <taxon>Pseudomonadati</taxon>
        <taxon>Pseudomonadota</taxon>
        <taxon>Gammaproteobacteria</taxon>
        <taxon>SAR86 cluster</taxon>
    </lineage>
</organism>
<feature type="binding site" evidence="9">
    <location>
        <position position="177"/>
    </location>
    <ligand>
        <name>substrate</name>
    </ligand>
</feature>
<dbReference type="NCBIfam" id="TIGR00120">
    <property type="entry name" value="ArgJ"/>
    <property type="match status" value="1"/>
</dbReference>
<feature type="active site" description="Nucleophile" evidence="9">
    <location>
        <position position="188"/>
    </location>
</feature>
<comment type="function">
    <text evidence="9">Catalyzes two activities which are involved in the cyclic version of arginine biosynthesis: the synthesis of N-acetylglutamate from glutamate and acetyl-CoA as the acetyl donor, and of ornithine by transacetylation between N(2)-acetylornithine and glutamate.</text>
</comment>
<name>A0A972VWA6_9GAMM</name>
<proteinExistence type="inferred from homology"/>
<dbReference type="EC" id="2.3.1.1" evidence="9"/>
<comment type="catalytic activity">
    <reaction evidence="9">
        <text>L-glutamate + acetyl-CoA = N-acetyl-L-glutamate + CoA + H(+)</text>
        <dbReference type="Rhea" id="RHEA:24292"/>
        <dbReference type="ChEBI" id="CHEBI:15378"/>
        <dbReference type="ChEBI" id="CHEBI:29985"/>
        <dbReference type="ChEBI" id="CHEBI:44337"/>
        <dbReference type="ChEBI" id="CHEBI:57287"/>
        <dbReference type="ChEBI" id="CHEBI:57288"/>
        <dbReference type="EC" id="2.3.1.1"/>
    </reaction>
</comment>
<dbReference type="InterPro" id="IPR002813">
    <property type="entry name" value="Arg_biosynth_ArgJ"/>
</dbReference>
<evidence type="ECO:0000313" key="10">
    <source>
        <dbReference type="EMBL" id="NQV63727.1"/>
    </source>
</evidence>
<evidence type="ECO:0000256" key="8">
    <source>
        <dbReference type="ARBA" id="ARBA00049439"/>
    </source>
</evidence>
<accession>A0A972VWA6</accession>
<evidence type="ECO:0000256" key="3">
    <source>
        <dbReference type="ARBA" id="ARBA00022571"/>
    </source>
</evidence>
<keyword evidence="6 9" id="KW-0068">Autocatalytic cleavage</keyword>
<dbReference type="GO" id="GO:0004358">
    <property type="term" value="F:L-glutamate N-acetyltransferase activity, acting on acetyl-L-ornithine as donor"/>
    <property type="evidence" value="ECO:0007669"/>
    <property type="project" value="UniProtKB-UniRule"/>
</dbReference>
<keyword evidence="9" id="KW-0511">Multifunctional enzyme</keyword>
<evidence type="ECO:0000256" key="6">
    <source>
        <dbReference type="ARBA" id="ARBA00022813"/>
    </source>
</evidence>
<keyword evidence="3 9" id="KW-0055">Arginine biosynthesis</keyword>
<keyword evidence="4 9" id="KW-0028">Amino-acid biosynthesis</keyword>
<evidence type="ECO:0000256" key="9">
    <source>
        <dbReference type="HAMAP-Rule" id="MF_01106"/>
    </source>
</evidence>
<dbReference type="GO" id="GO:0004042">
    <property type="term" value="F:L-glutamate N-acetyltransferase activity"/>
    <property type="evidence" value="ECO:0007669"/>
    <property type="project" value="UniProtKB-UniRule"/>
</dbReference>
<dbReference type="GO" id="GO:0005737">
    <property type="term" value="C:cytoplasm"/>
    <property type="evidence" value="ECO:0007669"/>
    <property type="project" value="UniProtKB-SubCell"/>
</dbReference>
<comment type="subunit">
    <text evidence="2 9">Heterotetramer of two alpha and two beta chains.</text>
</comment>
<comment type="pathway">
    <text evidence="9">Amino-acid biosynthesis; L-arginine biosynthesis; L-ornithine and N-acetyl-L-glutamate from L-glutamate and N(2)-acetyl-L-ornithine (cyclic): step 1/1.</text>
</comment>
<dbReference type="GO" id="GO:0006592">
    <property type="term" value="P:ornithine biosynthetic process"/>
    <property type="evidence" value="ECO:0007669"/>
    <property type="project" value="TreeGrafter"/>
</dbReference>
<keyword evidence="7 9" id="KW-0012">Acyltransferase</keyword>
<comment type="similarity">
    <text evidence="1 9">Belongs to the ArgJ family.</text>
</comment>
<feature type="site" description="Involved in the stabilization of negative charge on the oxyanion by the formation of the oxyanion hole" evidence="9">
    <location>
        <position position="115"/>
    </location>
</feature>